<organism evidence="3 4">
    <name type="scientific">Anopheles merus</name>
    <name type="common">Mosquito</name>
    <dbReference type="NCBI Taxonomy" id="30066"/>
    <lineage>
        <taxon>Eukaryota</taxon>
        <taxon>Metazoa</taxon>
        <taxon>Ecdysozoa</taxon>
        <taxon>Arthropoda</taxon>
        <taxon>Hexapoda</taxon>
        <taxon>Insecta</taxon>
        <taxon>Pterygota</taxon>
        <taxon>Neoptera</taxon>
        <taxon>Endopterygota</taxon>
        <taxon>Diptera</taxon>
        <taxon>Nematocera</taxon>
        <taxon>Culicoidea</taxon>
        <taxon>Culicidae</taxon>
        <taxon>Anophelinae</taxon>
        <taxon>Anopheles</taxon>
    </lineage>
</organism>
<dbReference type="GO" id="GO:0007186">
    <property type="term" value="P:G protein-coupled receptor signaling pathway"/>
    <property type="evidence" value="ECO:0007669"/>
    <property type="project" value="TreeGrafter"/>
</dbReference>
<sequence>SPVHNQTSRIPTNQNGSAGSPRQQQQQQQQQTQQPRPQTLTPTRESPANGSMAMQTLVVTVNKDATGYGMKVSGDKPVFVESVKPGGAARRAGLMPDDMILKVNGTSVRALTHTHVVELIKASDVVELTVQRGSNRMQRPSPSTNSIAPMTPVAQRNSITAPQPVDCAKQREMEVHKMNTLQLMLDQVKKSRDTLIASNKPHVEVARVDATIQKLEKELQQMLGEVKYFLYSSSSSSSNNSSSVFVCAFVSIASLTMSVFAEGRGFSSIVLCCPNLQLFTFCVCLFLQIISPFFCHSQGRGMHRCGCGGSPSLSLTLYSIRTLSRYLSFVGFNCNVMKTIIRTFNCDVTQERSKGGIYFAAFASIRR</sequence>
<dbReference type="VEuPathDB" id="VectorBase:AMEM016308"/>
<evidence type="ECO:0000313" key="3">
    <source>
        <dbReference type="EnsemblMetazoa" id="AMEM016308-PA"/>
    </source>
</evidence>
<dbReference type="GO" id="GO:0005085">
    <property type="term" value="F:guanyl-nucleotide exchange factor activity"/>
    <property type="evidence" value="ECO:0007669"/>
    <property type="project" value="TreeGrafter"/>
</dbReference>
<dbReference type="Proteomes" id="UP000075903">
    <property type="component" value="Unassembled WGS sequence"/>
</dbReference>
<dbReference type="SMART" id="SM00228">
    <property type="entry name" value="PDZ"/>
    <property type="match status" value="1"/>
</dbReference>
<feature type="region of interest" description="Disordered" evidence="1">
    <location>
        <begin position="1"/>
        <end position="51"/>
    </location>
</feature>
<dbReference type="Gene3D" id="2.30.42.10">
    <property type="match status" value="1"/>
</dbReference>
<dbReference type="VEuPathDB" id="VectorBase:AMEM21_005127"/>
<proteinExistence type="predicted"/>
<dbReference type="STRING" id="30066.A0A182VK29"/>
<accession>A0A182VK29</accession>
<dbReference type="AlphaFoldDB" id="A0A182VK29"/>
<feature type="compositionally biased region" description="Polar residues" evidence="1">
    <location>
        <begin position="1"/>
        <end position="20"/>
    </location>
</feature>
<keyword evidence="4" id="KW-1185">Reference proteome</keyword>
<feature type="domain" description="PDZ" evidence="2">
    <location>
        <begin position="58"/>
        <end position="123"/>
    </location>
</feature>
<dbReference type="InterPro" id="IPR036034">
    <property type="entry name" value="PDZ_sf"/>
</dbReference>
<evidence type="ECO:0000313" key="4">
    <source>
        <dbReference type="Proteomes" id="UP000075903"/>
    </source>
</evidence>
<dbReference type="GO" id="GO:0005737">
    <property type="term" value="C:cytoplasm"/>
    <property type="evidence" value="ECO:0007669"/>
    <property type="project" value="TreeGrafter"/>
</dbReference>
<dbReference type="PANTHER" id="PTHR45872:SF2">
    <property type="entry name" value="RHO GUANINE NUCLEOTIDE EXCHANGE FACTOR 2, ISOFORM D"/>
    <property type="match status" value="1"/>
</dbReference>
<dbReference type="EnsemblMetazoa" id="AMEM016308-RA">
    <property type="protein sequence ID" value="AMEM016308-PA"/>
    <property type="gene ID" value="AMEM016308"/>
</dbReference>
<dbReference type="InterPro" id="IPR001478">
    <property type="entry name" value="PDZ"/>
</dbReference>
<feature type="compositionally biased region" description="Low complexity" evidence="1">
    <location>
        <begin position="21"/>
        <end position="44"/>
    </location>
</feature>
<reference evidence="3" key="1">
    <citation type="submission" date="2020-05" db="UniProtKB">
        <authorList>
            <consortium name="EnsemblMetazoa"/>
        </authorList>
    </citation>
    <scope>IDENTIFICATION</scope>
    <source>
        <strain evidence="3">MAF</strain>
    </source>
</reference>
<name>A0A182VK29_ANOME</name>
<dbReference type="GO" id="GO:0001664">
    <property type="term" value="F:G protein-coupled receptor binding"/>
    <property type="evidence" value="ECO:0007669"/>
    <property type="project" value="TreeGrafter"/>
</dbReference>
<dbReference type="SUPFAM" id="SSF50156">
    <property type="entry name" value="PDZ domain-like"/>
    <property type="match status" value="1"/>
</dbReference>
<evidence type="ECO:0000259" key="2">
    <source>
        <dbReference type="PROSITE" id="PS50106"/>
    </source>
</evidence>
<dbReference type="PANTHER" id="PTHR45872">
    <property type="entry name" value="RHO GUANINE NUCLEOTIDE EXCHANGE FACTOR 2, ISOFORM D"/>
    <property type="match status" value="1"/>
</dbReference>
<dbReference type="PROSITE" id="PS50106">
    <property type="entry name" value="PDZ"/>
    <property type="match status" value="1"/>
</dbReference>
<dbReference type="Pfam" id="PF00595">
    <property type="entry name" value="PDZ"/>
    <property type="match status" value="1"/>
</dbReference>
<protein>
    <submittedName>
        <fullName evidence="3">PDZ domain-containing protein</fullName>
    </submittedName>
</protein>
<evidence type="ECO:0000256" key="1">
    <source>
        <dbReference type="SAM" id="MobiDB-lite"/>
    </source>
</evidence>